<gene>
    <name evidence="6" type="ORF">BSL78_01935</name>
</gene>
<feature type="disulfide bond" evidence="4">
    <location>
        <begin position="196"/>
        <end position="205"/>
    </location>
</feature>
<dbReference type="PANTHER" id="PTHR11219:SF69">
    <property type="entry name" value="TENEURIN-A"/>
    <property type="match status" value="1"/>
</dbReference>
<dbReference type="PANTHER" id="PTHR11219">
    <property type="entry name" value="TENEURIN AND N-ACETYLGLUCOSAMINE-1-PHOSPHODIESTER ALPHA-N-ACETYLGLUCOSAMINIDASE"/>
    <property type="match status" value="1"/>
</dbReference>
<dbReference type="Proteomes" id="UP000230750">
    <property type="component" value="Unassembled WGS sequence"/>
</dbReference>
<evidence type="ECO:0000256" key="1">
    <source>
        <dbReference type="ARBA" id="ARBA00022536"/>
    </source>
</evidence>
<keyword evidence="1 4" id="KW-0245">EGF-like domain</keyword>
<dbReference type="PROSITE" id="PS50026">
    <property type="entry name" value="EGF_3"/>
    <property type="match status" value="1"/>
</dbReference>
<evidence type="ECO:0000256" key="4">
    <source>
        <dbReference type="PROSITE-ProRule" id="PRU00076"/>
    </source>
</evidence>
<comment type="caution">
    <text evidence="4">Lacks conserved residue(s) required for the propagation of feature annotation.</text>
</comment>
<dbReference type="STRING" id="307972.A0A2G8LLR3"/>
<comment type="caution">
    <text evidence="6">The sequence shown here is derived from an EMBL/GenBank/DDBJ whole genome shotgun (WGS) entry which is preliminary data.</text>
</comment>
<name>A0A2G8LLR3_STIJA</name>
<dbReference type="InterPro" id="IPR000742">
    <property type="entry name" value="EGF"/>
</dbReference>
<evidence type="ECO:0000256" key="3">
    <source>
        <dbReference type="ARBA" id="ARBA00023157"/>
    </source>
</evidence>
<dbReference type="PROSITE" id="PS00022">
    <property type="entry name" value="EGF_1"/>
    <property type="match status" value="1"/>
</dbReference>
<sequence>MLVNVRRKGCVSVALRASGDLTATRSDVQEYLSWTAQDEGLVSVGQMLCYFGYPGECLCEAGWKGEGCELPDCPGEPDCNNNGTCDGDTIPLPSCVDCIPGWMGESCELPCGKYGFQNPPNSGICHCTHPCWHGDGCQEMCSGLGTCSNDDACSCVDEDGLNPGNWGEFCEREDCPGVGSPCSDHGFCTNDLECQCENDWLGIGCETPDCPGEEDCSGHGCAMAAVVSHNASVMTNTLATPVSCSARVAQ</sequence>
<reference evidence="6 7" key="1">
    <citation type="journal article" date="2017" name="PLoS Biol.">
        <title>The sea cucumber genome provides insights into morphological evolution and visceral regeneration.</title>
        <authorList>
            <person name="Zhang X."/>
            <person name="Sun L."/>
            <person name="Yuan J."/>
            <person name="Sun Y."/>
            <person name="Gao Y."/>
            <person name="Zhang L."/>
            <person name="Li S."/>
            <person name="Dai H."/>
            <person name="Hamel J.F."/>
            <person name="Liu C."/>
            <person name="Yu Y."/>
            <person name="Liu S."/>
            <person name="Lin W."/>
            <person name="Guo K."/>
            <person name="Jin S."/>
            <person name="Xu P."/>
            <person name="Storey K.B."/>
            <person name="Huan P."/>
            <person name="Zhang T."/>
            <person name="Zhou Y."/>
            <person name="Zhang J."/>
            <person name="Lin C."/>
            <person name="Li X."/>
            <person name="Xing L."/>
            <person name="Huo D."/>
            <person name="Sun M."/>
            <person name="Wang L."/>
            <person name="Mercier A."/>
            <person name="Li F."/>
            <person name="Yang H."/>
            <person name="Xiang J."/>
        </authorList>
    </citation>
    <scope>NUCLEOTIDE SEQUENCE [LARGE SCALE GENOMIC DNA]</scope>
    <source>
        <strain evidence="6">Shaxun</strain>
        <tissue evidence="6">Muscle</tissue>
    </source>
</reference>
<accession>A0A2G8LLR3</accession>
<dbReference type="AlphaFoldDB" id="A0A2G8LLR3"/>
<evidence type="ECO:0000313" key="6">
    <source>
        <dbReference type="EMBL" id="PIK61110.1"/>
    </source>
</evidence>
<dbReference type="Gene3D" id="2.10.25.10">
    <property type="entry name" value="Laminin"/>
    <property type="match status" value="1"/>
</dbReference>
<organism evidence="6 7">
    <name type="scientific">Stichopus japonicus</name>
    <name type="common">Sea cucumber</name>
    <dbReference type="NCBI Taxonomy" id="307972"/>
    <lineage>
        <taxon>Eukaryota</taxon>
        <taxon>Metazoa</taxon>
        <taxon>Echinodermata</taxon>
        <taxon>Eleutherozoa</taxon>
        <taxon>Echinozoa</taxon>
        <taxon>Holothuroidea</taxon>
        <taxon>Aspidochirotacea</taxon>
        <taxon>Aspidochirotida</taxon>
        <taxon>Stichopodidae</taxon>
        <taxon>Apostichopus</taxon>
    </lineage>
</organism>
<feature type="domain" description="EGF-like" evidence="5">
    <location>
        <begin position="171"/>
        <end position="206"/>
    </location>
</feature>
<dbReference type="EMBL" id="MRZV01000040">
    <property type="protein sequence ID" value="PIK61110.1"/>
    <property type="molecule type" value="Genomic_DNA"/>
</dbReference>
<proteinExistence type="predicted"/>
<keyword evidence="2" id="KW-0677">Repeat</keyword>
<protein>
    <recommendedName>
        <fullName evidence="5">EGF-like domain-containing protein</fullName>
    </recommendedName>
</protein>
<evidence type="ECO:0000256" key="2">
    <source>
        <dbReference type="ARBA" id="ARBA00022737"/>
    </source>
</evidence>
<evidence type="ECO:0000313" key="7">
    <source>
        <dbReference type="Proteomes" id="UP000230750"/>
    </source>
</evidence>
<evidence type="ECO:0000259" key="5">
    <source>
        <dbReference type="PROSITE" id="PS50026"/>
    </source>
</evidence>
<dbReference type="InterPro" id="IPR051216">
    <property type="entry name" value="Teneurin"/>
</dbReference>
<dbReference type="SMART" id="SM00181">
    <property type="entry name" value="EGF"/>
    <property type="match status" value="2"/>
</dbReference>
<dbReference type="OrthoDB" id="6130531at2759"/>
<keyword evidence="7" id="KW-1185">Reference proteome</keyword>
<keyword evidence="3 4" id="KW-1015">Disulfide bond</keyword>